<dbReference type="PRINTS" id="PR01494">
    <property type="entry name" value="KV9CHANNEL"/>
</dbReference>
<dbReference type="InterPro" id="IPR048010">
    <property type="entry name" value="KCNF1-like_BTB_POZ"/>
</dbReference>
<dbReference type="SUPFAM" id="SSF81324">
    <property type="entry name" value="Voltage-gated potassium channels"/>
    <property type="match status" value="1"/>
</dbReference>
<dbReference type="FunCoup" id="A0A6J2V4L2">
    <property type="interactions" value="4"/>
</dbReference>
<keyword evidence="12" id="KW-0407">Ion channel</keyword>
<dbReference type="Gene3D" id="1.20.120.350">
    <property type="entry name" value="Voltage-gated potassium channels. Chain C"/>
    <property type="match status" value="1"/>
</dbReference>
<keyword evidence="10" id="KW-0406">Ion transport</keyword>
<evidence type="ECO:0000256" key="5">
    <source>
        <dbReference type="ARBA" id="ARBA00022692"/>
    </source>
</evidence>
<dbReference type="GO" id="GO:0008076">
    <property type="term" value="C:voltage-gated potassium channel complex"/>
    <property type="evidence" value="ECO:0007669"/>
    <property type="project" value="InterPro"/>
</dbReference>
<keyword evidence="4" id="KW-0633">Potassium transport</keyword>
<evidence type="ECO:0000256" key="6">
    <source>
        <dbReference type="ARBA" id="ARBA00022826"/>
    </source>
</evidence>
<dbReference type="GO" id="GO:0051260">
    <property type="term" value="P:protein homooligomerization"/>
    <property type="evidence" value="ECO:0007669"/>
    <property type="project" value="InterPro"/>
</dbReference>
<proteinExistence type="predicted"/>
<evidence type="ECO:0000313" key="17">
    <source>
        <dbReference type="RefSeq" id="XP_030626708.1"/>
    </source>
</evidence>
<feature type="transmembrane region" description="Helical" evidence="13">
    <location>
        <begin position="181"/>
        <end position="202"/>
    </location>
</feature>
<evidence type="ECO:0000256" key="2">
    <source>
        <dbReference type="ARBA" id="ARBA00022448"/>
    </source>
</evidence>
<evidence type="ECO:0000256" key="7">
    <source>
        <dbReference type="ARBA" id="ARBA00022882"/>
    </source>
</evidence>
<dbReference type="GeneID" id="115809264"/>
<dbReference type="InterPro" id="IPR003131">
    <property type="entry name" value="T1-type_BTB"/>
</dbReference>
<dbReference type="InterPro" id="IPR005821">
    <property type="entry name" value="Ion_trans_dom"/>
</dbReference>
<keyword evidence="5 13" id="KW-0812">Transmembrane</keyword>
<dbReference type="PRINTS" id="PR01491">
    <property type="entry name" value="KVCHANNEL"/>
</dbReference>
<dbReference type="SUPFAM" id="SSF54695">
    <property type="entry name" value="POZ domain"/>
    <property type="match status" value="1"/>
</dbReference>
<dbReference type="OrthoDB" id="296522at2759"/>
<evidence type="ECO:0000256" key="10">
    <source>
        <dbReference type="ARBA" id="ARBA00023065"/>
    </source>
</evidence>
<keyword evidence="8" id="KW-0630">Potassium</keyword>
<dbReference type="AlphaFoldDB" id="A0A6J2V4L2"/>
<keyword evidence="9 13" id="KW-1133">Transmembrane helix</keyword>
<feature type="transmembrane region" description="Helical" evidence="13">
    <location>
        <begin position="355"/>
        <end position="374"/>
    </location>
</feature>
<dbReference type="InterPro" id="IPR028325">
    <property type="entry name" value="VG_K_chnl"/>
</dbReference>
<feature type="transmembrane region" description="Helical" evidence="13">
    <location>
        <begin position="386"/>
        <end position="408"/>
    </location>
</feature>
<evidence type="ECO:0000313" key="16">
    <source>
        <dbReference type="Proteomes" id="UP000504632"/>
    </source>
</evidence>
<evidence type="ECO:0000256" key="1">
    <source>
        <dbReference type="ARBA" id="ARBA00004651"/>
    </source>
</evidence>
<name>A0A6J2V4L2_CHACN</name>
<dbReference type="RefSeq" id="XP_030626708.1">
    <property type="nucleotide sequence ID" value="XM_030770848.1"/>
</dbReference>
<dbReference type="Pfam" id="PF00520">
    <property type="entry name" value="Ion_trans"/>
    <property type="match status" value="1"/>
</dbReference>
<sequence length="488" mass="54903">MWGISRARFANCSGSEASEETEIVVNVGGVKQVLYGDVLNRYPETRLAELANHVTENSGELSALCDDYDAERGEFYFDRDPDSFKCITELYYYGEVHMKRGICPMCFMKEMEFWRIDPDFLDECCKSSLNEMETELAEIAEKVRTILDDMEGDPSASASQRCQAMLWKLVEKPESSLPARVIAIVSFLLILLSSVVLCVGTIPELLSEDEEGNPMEHPTLETIETVCIGWFTVEYVLRLISSPNKLHFMLSFMNIVDFLAIMPFYLVLILTHLNTAVMELANVQQAIQALRIMRIARIFKLARHSSGLQTLTYALKNSFKELGLLLMYMGVGIFLFSALGYTMEQSHPDTMFTSIPQSFWWAIITMTTVGYGDIYPKTTLGRCNAAVSFLCGVIAIALPIHPIINNFVIFYSKQRMLETAAKHEIELMALRSSEAQDKGHEGRLRTRRSVAGAGSVWDSTMRASQSDTYIPLLGDSAQQTPTQTCKNN</sequence>
<keyword evidence="11 13" id="KW-0472">Membrane</keyword>
<dbReference type="InterPro" id="IPR011333">
    <property type="entry name" value="SKP1/BTB/POZ_sf"/>
</dbReference>
<dbReference type="Pfam" id="PF02214">
    <property type="entry name" value="BTB_2"/>
    <property type="match status" value="1"/>
</dbReference>
<dbReference type="InterPro" id="IPR027359">
    <property type="entry name" value="Volt_channel_dom_sf"/>
</dbReference>
<keyword evidence="16" id="KW-1185">Reference proteome</keyword>
<dbReference type="InParanoid" id="A0A6J2V4L2"/>
<evidence type="ECO:0000256" key="8">
    <source>
        <dbReference type="ARBA" id="ARBA00022958"/>
    </source>
</evidence>
<evidence type="ECO:0000259" key="15">
    <source>
        <dbReference type="Pfam" id="PF02214"/>
    </source>
</evidence>
<dbReference type="PANTHER" id="PTHR11537:SF171">
    <property type="entry name" value="POTASSIUM VOLTAGE-GATED CHANNEL SUBFAMILY F MEMBER 1"/>
    <property type="match status" value="1"/>
</dbReference>
<feature type="domain" description="Ion transport" evidence="14">
    <location>
        <begin position="180"/>
        <end position="414"/>
    </location>
</feature>
<dbReference type="CDD" id="cd18381">
    <property type="entry name" value="BTB_POZ_Kv5_KCNF1"/>
    <property type="match status" value="1"/>
</dbReference>
<evidence type="ECO:0000256" key="13">
    <source>
        <dbReference type="SAM" id="Phobius"/>
    </source>
</evidence>
<dbReference type="CTD" id="557280"/>
<dbReference type="PANTHER" id="PTHR11537">
    <property type="entry name" value="VOLTAGE-GATED POTASSIUM CHANNEL"/>
    <property type="match status" value="1"/>
</dbReference>
<dbReference type="FunFam" id="1.10.287.70:FF:000005">
    <property type="entry name" value="potassium voltage-gated channel subfamily G member 1"/>
    <property type="match status" value="1"/>
</dbReference>
<dbReference type="Gene3D" id="3.30.710.10">
    <property type="entry name" value="Potassium Channel Kv1.1, Chain A"/>
    <property type="match status" value="1"/>
</dbReference>
<dbReference type="GO" id="GO:0005249">
    <property type="term" value="F:voltage-gated potassium channel activity"/>
    <property type="evidence" value="ECO:0007669"/>
    <property type="project" value="InterPro"/>
</dbReference>
<evidence type="ECO:0000256" key="11">
    <source>
        <dbReference type="ARBA" id="ARBA00023136"/>
    </source>
</evidence>
<evidence type="ECO:0000256" key="4">
    <source>
        <dbReference type="ARBA" id="ARBA00022538"/>
    </source>
</evidence>
<keyword evidence="7" id="KW-0851">Voltage-gated channel</keyword>
<feature type="transmembrane region" description="Helical" evidence="13">
    <location>
        <begin position="252"/>
        <end position="273"/>
    </location>
</feature>
<feature type="domain" description="Potassium channel tetramerisation-type BTB" evidence="15">
    <location>
        <begin position="23"/>
        <end position="124"/>
    </location>
</feature>
<evidence type="ECO:0000256" key="3">
    <source>
        <dbReference type="ARBA" id="ARBA00022475"/>
    </source>
</evidence>
<dbReference type="InterPro" id="IPR003971">
    <property type="entry name" value="K_chnl_volt-dep_Kv5/Kv9"/>
</dbReference>
<protein>
    <submittedName>
        <fullName evidence="17">Potassium voltage-gated channel subfamily F member 1a</fullName>
    </submittedName>
</protein>
<keyword evidence="2" id="KW-0813">Transport</keyword>
<evidence type="ECO:0000256" key="9">
    <source>
        <dbReference type="ARBA" id="ARBA00022989"/>
    </source>
</evidence>
<organism evidence="16 17">
    <name type="scientific">Chanos chanos</name>
    <name type="common">Milkfish</name>
    <name type="synonym">Mugil chanos</name>
    <dbReference type="NCBI Taxonomy" id="29144"/>
    <lineage>
        <taxon>Eukaryota</taxon>
        <taxon>Metazoa</taxon>
        <taxon>Chordata</taxon>
        <taxon>Craniata</taxon>
        <taxon>Vertebrata</taxon>
        <taxon>Euteleostomi</taxon>
        <taxon>Actinopterygii</taxon>
        <taxon>Neopterygii</taxon>
        <taxon>Teleostei</taxon>
        <taxon>Ostariophysi</taxon>
        <taxon>Gonorynchiformes</taxon>
        <taxon>Chanidae</taxon>
        <taxon>Chanos</taxon>
    </lineage>
</organism>
<dbReference type="GO" id="GO:0001508">
    <property type="term" value="P:action potential"/>
    <property type="evidence" value="ECO:0007669"/>
    <property type="project" value="TreeGrafter"/>
</dbReference>
<dbReference type="InterPro" id="IPR003968">
    <property type="entry name" value="K_chnl_volt-dep_Kv"/>
</dbReference>
<accession>A0A6J2V4L2</accession>
<feature type="transmembrane region" description="Helical" evidence="13">
    <location>
        <begin position="322"/>
        <end position="343"/>
    </location>
</feature>
<comment type="subcellular location">
    <subcellularLocation>
        <location evidence="1">Cell membrane</location>
        <topology evidence="1">Multi-pass membrane protein</topology>
    </subcellularLocation>
</comment>
<dbReference type="FunFam" id="1.20.120.350:FF:000091">
    <property type="entry name" value="Predicted protein"/>
    <property type="match status" value="1"/>
</dbReference>
<reference evidence="17" key="1">
    <citation type="submission" date="2025-08" db="UniProtKB">
        <authorList>
            <consortium name="RefSeq"/>
        </authorList>
    </citation>
    <scope>IDENTIFICATION</scope>
</reference>
<evidence type="ECO:0000256" key="12">
    <source>
        <dbReference type="ARBA" id="ARBA00023303"/>
    </source>
</evidence>
<evidence type="ECO:0000259" key="14">
    <source>
        <dbReference type="Pfam" id="PF00520"/>
    </source>
</evidence>
<keyword evidence="3" id="KW-1003">Cell membrane</keyword>
<gene>
    <name evidence="17" type="primary">kcnf1a</name>
</gene>
<dbReference type="PRINTS" id="PR00169">
    <property type="entry name" value="KCHANNEL"/>
</dbReference>
<dbReference type="Proteomes" id="UP000504632">
    <property type="component" value="Chromosome 4"/>
</dbReference>
<dbReference type="Gene3D" id="1.10.287.70">
    <property type="match status" value="1"/>
</dbReference>
<keyword evidence="6" id="KW-0631">Potassium channel</keyword>